<evidence type="ECO:0000313" key="8">
    <source>
        <dbReference type="Proteomes" id="UP000007161"/>
    </source>
</evidence>
<dbReference type="HOGENOM" id="CLU_902557_0_0_0"/>
<dbReference type="RefSeq" id="WP_014297530.1">
    <property type="nucleotide sequence ID" value="NC_016751.1"/>
</dbReference>
<reference evidence="7 8" key="1">
    <citation type="journal article" date="2012" name="J. Bacteriol.">
        <title>Complete Genome Sequence of the Thermophilic, Piezophilic, Heterotrophic Bacterium Marinitoga piezophila KA3.</title>
        <authorList>
            <person name="Lucas S."/>
            <person name="Han J."/>
            <person name="Lapidus A."/>
            <person name="Cheng J.F."/>
            <person name="Goodwin L.A."/>
            <person name="Pitluck S."/>
            <person name="Peters L."/>
            <person name="Mikhailova N."/>
            <person name="Teshima H."/>
            <person name="Detter J.C."/>
            <person name="Han C."/>
            <person name="Tapia R."/>
            <person name="Land M."/>
            <person name="Hauser L."/>
            <person name="Kyrpides N.C."/>
            <person name="Ivanova N."/>
            <person name="Pagani I."/>
            <person name="Vannier P."/>
            <person name="Oger P."/>
            <person name="Bartlett D.H."/>
            <person name="Noll K.M."/>
            <person name="Woyke T."/>
            <person name="Jebbar M."/>
        </authorList>
    </citation>
    <scope>NUCLEOTIDE SEQUENCE [LARGE SCALE GENOMIC DNA]</scope>
    <source>
        <strain evidence="8">DSM 14283 / JCM 11233 / KA3</strain>
    </source>
</reference>
<feature type="domain" description="ABC transmembrane type-1" evidence="6">
    <location>
        <begin position="20"/>
        <end position="295"/>
    </location>
</feature>
<evidence type="ECO:0000256" key="4">
    <source>
        <dbReference type="ARBA" id="ARBA00023136"/>
    </source>
</evidence>
<proteinExistence type="predicted"/>
<reference evidence="8" key="2">
    <citation type="submission" date="2012-01" db="EMBL/GenBank/DDBJ databases">
        <title>Complete sequence of chromosome of Marinitoga piezophila KA3.</title>
        <authorList>
            <person name="Lucas S."/>
            <person name="Han J."/>
            <person name="Lapidus A."/>
            <person name="Cheng J.-F."/>
            <person name="Goodwin L."/>
            <person name="Pitluck S."/>
            <person name="Peters L."/>
            <person name="Mikhailova N."/>
            <person name="Teshima H."/>
            <person name="Detter J.C."/>
            <person name="Han C."/>
            <person name="Tapia R."/>
            <person name="Land M."/>
            <person name="Hauser L."/>
            <person name="Kyrpides N."/>
            <person name="Ivanova N."/>
            <person name="Pagani I."/>
            <person name="Jebbar M."/>
            <person name="Vannier P."/>
            <person name="Oger P."/>
            <person name="Cario A."/>
            <person name="Bartlett D."/>
            <person name="Noll K.M."/>
            <person name="Woyke T."/>
        </authorList>
    </citation>
    <scope>NUCLEOTIDE SEQUENCE [LARGE SCALE GENOMIC DNA]</scope>
    <source>
        <strain evidence="8">DSM 14283 / JCM 11233 / KA3</strain>
    </source>
</reference>
<organism evidence="7 8">
    <name type="scientific">Marinitoga piezophila (strain DSM 14283 / JCM 11233 / KA3)</name>
    <dbReference type="NCBI Taxonomy" id="443254"/>
    <lineage>
        <taxon>Bacteria</taxon>
        <taxon>Thermotogati</taxon>
        <taxon>Thermotogota</taxon>
        <taxon>Thermotogae</taxon>
        <taxon>Petrotogales</taxon>
        <taxon>Petrotogaceae</taxon>
        <taxon>Marinitoga</taxon>
    </lineage>
</organism>
<keyword evidence="4 5" id="KW-0472">Membrane</keyword>
<evidence type="ECO:0000256" key="2">
    <source>
        <dbReference type="ARBA" id="ARBA00022692"/>
    </source>
</evidence>
<dbReference type="PROSITE" id="PS50929">
    <property type="entry name" value="ABC_TM1F"/>
    <property type="match status" value="1"/>
</dbReference>
<evidence type="ECO:0000256" key="1">
    <source>
        <dbReference type="ARBA" id="ARBA00004651"/>
    </source>
</evidence>
<comment type="subcellular location">
    <subcellularLocation>
        <location evidence="1">Cell membrane</location>
        <topology evidence="1">Multi-pass membrane protein</topology>
    </subcellularLocation>
</comment>
<sequence>MEVFFNILKELPKSNKLKTFFVFIISIFIQFGNISVPFIFQRLTDNFGSEKAFQYFQILLFVYFLQLLLNIFFGIFYTKNIYEISSYYKKRGFEFLLRNNKEINNFSEKIDLLFNLSEEGIASLFYESNVNFVVYIIFYFILLFYILKRSLIVGVLLIANTIVLYIVSRLKIKYLSSKNLEIIRLEAKKIKEIEDILRGFVEIRVFNILKNEVNRISNHFKEILNIIKRKQKIELFISGFEIMNFLVFPAILYIVGISIIEKNISLGEGIKIIQMVEIITSYSIFISNYTNVIPEIISVYEEYSKNFQ</sequence>
<dbReference type="AlphaFoldDB" id="H2J7G7"/>
<dbReference type="STRING" id="443254.Marpi_2085"/>
<feature type="transmembrane region" description="Helical" evidence="5">
    <location>
        <begin position="52"/>
        <end position="77"/>
    </location>
</feature>
<keyword evidence="2 5" id="KW-0812">Transmembrane</keyword>
<dbReference type="InterPro" id="IPR011527">
    <property type="entry name" value="ABC1_TM_dom"/>
</dbReference>
<feature type="transmembrane region" description="Helical" evidence="5">
    <location>
        <begin position="151"/>
        <end position="168"/>
    </location>
</feature>
<dbReference type="Proteomes" id="UP000007161">
    <property type="component" value="Chromosome"/>
</dbReference>
<feature type="transmembrane region" description="Helical" evidence="5">
    <location>
        <begin position="235"/>
        <end position="255"/>
    </location>
</feature>
<gene>
    <name evidence="7" type="ordered locus">Marpi_2085</name>
</gene>
<dbReference type="GO" id="GO:0140359">
    <property type="term" value="F:ABC-type transporter activity"/>
    <property type="evidence" value="ECO:0007669"/>
    <property type="project" value="InterPro"/>
</dbReference>
<feature type="transmembrane region" description="Helical" evidence="5">
    <location>
        <begin position="20"/>
        <end position="40"/>
    </location>
</feature>
<evidence type="ECO:0000313" key="7">
    <source>
        <dbReference type="EMBL" id="AEX86460.1"/>
    </source>
</evidence>
<dbReference type="eggNOG" id="COG1132">
    <property type="taxonomic scope" value="Bacteria"/>
</dbReference>
<evidence type="ECO:0000259" key="6">
    <source>
        <dbReference type="PROSITE" id="PS50929"/>
    </source>
</evidence>
<evidence type="ECO:0000256" key="5">
    <source>
        <dbReference type="SAM" id="Phobius"/>
    </source>
</evidence>
<protein>
    <recommendedName>
        <fullName evidence="6">ABC transmembrane type-1 domain-containing protein</fullName>
    </recommendedName>
</protein>
<accession>H2J7G7</accession>
<dbReference type="SUPFAM" id="SSF90123">
    <property type="entry name" value="ABC transporter transmembrane region"/>
    <property type="match status" value="1"/>
</dbReference>
<feature type="transmembrane region" description="Helical" evidence="5">
    <location>
        <begin position="124"/>
        <end position="145"/>
    </location>
</feature>
<keyword evidence="3 5" id="KW-1133">Transmembrane helix</keyword>
<evidence type="ECO:0000256" key="3">
    <source>
        <dbReference type="ARBA" id="ARBA00022989"/>
    </source>
</evidence>
<name>H2J7G7_MARPK</name>
<keyword evidence="8" id="KW-1185">Reference proteome</keyword>
<dbReference type="EMBL" id="CP003257">
    <property type="protein sequence ID" value="AEX86460.1"/>
    <property type="molecule type" value="Genomic_DNA"/>
</dbReference>
<dbReference type="OrthoDB" id="9978722at2"/>
<dbReference type="GO" id="GO:0005886">
    <property type="term" value="C:plasma membrane"/>
    <property type="evidence" value="ECO:0007669"/>
    <property type="project" value="UniProtKB-SubCell"/>
</dbReference>
<dbReference type="InterPro" id="IPR036640">
    <property type="entry name" value="ABC1_TM_sf"/>
</dbReference>
<dbReference type="GO" id="GO:0005524">
    <property type="term" value="F:ATP binding"/>
    <property type="evidence" value="ECO:0007669"/>
    <property type="project" value="InterPro"/>
</dbReference>
<dbReference type="Gene3D" id="1.20.1560.10">
    <property type="entry name" value="ABC transporter type 1, transmembrane domain"/>
    <property type="match status" value="1"/>
</dbReference>
<dbReference type="KEGG" id="mpz:Marpi_2085"/>